<evidence type="ECO:0000313" key="4">
    <source>
        <dbReference type="Proteomes" id="UP000504634"/>
    </source>
</evidence>
<keyword evidence="2" id="KW-0396">Initiation factor</keyword>
<dbReference type="InterPro" id="IPR036788">
    <property type="entry name" value="T_IF-3_C_sf"/>
</dbReference>
<dbReference type="GO" id="GO:0032790">
    <property type="term" value="P:ribosome disassembly"/>
    <property type="evidence" value="ECO:0007669"/>
    <property type="project" value="TreeGrafter"/>
</dbReference>
<dbReference type="PANTHER" id="PTHR10938">
    <property type="entry name" value="TRANSLATION INITIATION FACTOR IF-3"/>
    <property type="match status" value="1"/>
</dbReference>
<keyword evidence="3" id="KW-0648">Protein biosynthesis</keyword>
<reference evidence="5" key="1">
    <citation type="submission" date="2025-08" db="UniProtKB">
        <authorList>
            <consortium name="RefSeq"/>
        </authorList>
    </citation>
    <scope>IDENTIFICATION</scope>
    <source>
        <strain evidence="5">11010-0011.00</strain>
        <tissue evidence="5">Whole body</tissue>
    </source>
</reference>
<protein>
    <submittedName>
        <fullName evidence="5">Uncharacterized protein LOC115629431</fullName>
    </submittedName>
</protein>
<gene>
    <name evidence="5" type="primary">LOC115629431</name>
</gene>
<name>A0A6J2U1I6_DROLE</name>
<dbReference type="OrthoDB" id="21573at2759"/>
<evidence type="ECO:0000313" key="5">
    <source>
        <dbReference type="RefSeq" id="XP_030381750.1"/>
    </source>
</evidence>
<evidence type="ECO:0000256" key="2">
    <source>
        <dbReference type="ARBA" id="ARBA00022540"/>
    </source>
</evidence>
<evidence type="ECO:0000256" key="3">
    <source>
        <dbReference type="ARBA" id="ARBA00022917"/>
    </source>
</evidence>
<dbReference type="RefSeq" id="XP_030381750.1">
    <property type="nucleotide sequence ID" value="XM_030525890.1"/>
</dbReference>
<dbReference type="PANTHER" id="PTHR10938:SF0">
    <property type="entry name" value="TRANSLATION INITIATION FACTOR IF-3, MITOCHONDRIAL"/>
    <property type="match status" value="1"/>
</dbReference>
<dbReference type="InterPro" id="IPR001288">
    <property type="entry name" value="Translation_initiation_fac_3"/>
</dbReference>
<sequence length="209" mass="23744">MQRVPFIARSTLLRPFFLRTYKIGPVDFPTKKAMSFENKSHAQTMKIAVIGQNQDLIITTMAEAQKLARRRGLNLVLLEQTDANAKTGRSLYKLVTNAEMLADDFPLVTNKMSKKSEKSLTISTRISNHDLESRLKNIARWLEKRHEVCILIQSSGNSLGNDEDEERIVQAIEHVIKEPQNIGRILQKRTKGSATKFNIIPLKMPVDTT</sequence>
<organism evidence="4 5">
    <name type="scientific">Drosophila lebanonensis</name>
    <name type="common">Fruit fly</name>
    <name type="synonym">Scaptodrosophila lebanonensis</name>
    <dbReference type="NCBI Taxonomy" id="7225"/>
    <lineage>
        <taxon>Eukaryota</taxon>
        <taxon>Metazoa</taxon>
        <taxon>Ecdysozoa</taxon>
        <taxon>Arthropoda</taxon>
        <taxon>Hexapoda</taxon>
        <taxon>Insecta</taxon>
        <taxon>Pterygota</taxon>
        <taxon>Neoptera</taxon>
        <taxon>Endopterygota</taxon>
        <taxon>Diptera</taxon>
        <taxon>Brachycera</taxon>
        <taxon>Muscomorpha</taxon>
        <taxon>Ephydroidea</taxon>
        <taxon>Drosophilidae</taxon>
        <taxon>Scaptodrosophila</taxon>
    </lineage>
</organism>
<dbReference type="CTD" id="36335"/>
<dbReference type="AlphaFoldDB" id="A0A6J2U1I6"/>
<accession>A0A6J2U1I6</accession>
<dbReference type="Gene3D" id="3.30.110.10">
    <property type="entry name" value="Translation initiation factor 3 (IF-3), C-terminal domain"/>
    <property type="match status" value="1"/>
</dbReference>
<dbReference type="GO" id="GO:0070124">
    <property type="term" value="P:mitochondrial translational initiation"/>
    <property type="evidence" value="ECO:0007669"/>
    <property type="project" value="TreeGrafter"/>
</dbReference>
<dbReference type="SUPFAM" id="SSF55200">
    <property type="entry name" value="Translation initiation factor IF3, C-terminal domain"/>
    <property type="match status" value="1"/>
</dbReference>
<dbReference type="GO" id="GO:0003743">
    <property type="term" value="F:translation initiation factor activity"/>
    <property type="evidence" value="ECO:0007669"/>
    <property type="project" value="UniProtKB-KW"/>
</dbReference>
<dbReference type="GO" id="GO:0043022">
    <property type="term" value="F:ribosome binding"/>
    <property type="evidence" value="ECO:0007669"/>
    <property type="project" value="TreeGrafter"/>
</dbReference>
<keyword evidence="4" id="KW-1185">Reference proteome</keyword>
<comment type="similarity">
    <text evidence="1">Belongs to the IF-3 family.</text>
</comment>
<dbReference type="GO" id="GO:0005739">
    <property type="term" value="C:mitochondrion"/>
    <property type="evidence" value="ECO:0007669"/>
    <property type="project" value="TreeGrafter"/>
</dbReference>
<dbReference type="GeneID" id="115629431"/>
<dbReference type="Proteomes" id="UP000504634">
    <property type="component" value="Unplaced"/>
</dbReference>
<evidence type="ECO:0000256" key="1">
    <source>
        <dbReference type="ARBA" id="ARBA00005439"/>
    </source>
</evidence>
<proteinExistence type="inferred from homology"/>